<name>A0A363NU15_9SPHI</name>
<keyword evidence="4" id="KW-1185">Reference proteome</keyword>
<dbReference type="Gene3D" id="1.50.10.20">
    <property type="match status" value="1"/>
</dbReference>
<keyword evidence="3" id="KW-0808">Transferase</keyword>
<evidence type="ECO:0000259" key="2">
    <source>
        <dbReference type="Pfam" id="PF13439"/>
    </source>
</evidence>
<accession>A0A363NU15</accession>
<feature type="domain" description="Glycosyltransferase subfamily 4-like N-terminal" evidence="2">
    <location>
        <begin position="72"/>
        <end position="178"/>
    </location>
</feature>
<dbReference type="SUPFAM" id="SSF48208">
    <property type="entry name" value="Six-hairpin glycosidases"/>
    <property type="match status" value="1"/>
</dbReference>
<sequence>MISTMKRGIAFLSTFPPRACGIATYTTDLMKAISSKFRDSYELIPIPIVAPQGLTNYDKAPLGLLQIADPLAFDTLFENIQFQRNIDLVCIEHEFGLFVGQEVKFRSFLSELNAAKITVVVTFHTILPRPDGRLLEQVTAIAAYCSQIIVMTQNSADILMSTYGISTDKITVIAHGTHLAPANNKQETLEQYNLLSKKVLSTFGLLGPSKSIETTLHALPAIIRQNPDVLFLILGQTHPTLLLQEGEAYRNLLEEIIERYELSEHVRFVNEFLSIESLLAYLSITDVYLFTSKDPFQAVSGTFSYALSSGCPIVSTPIPHVREVLKADMGTMIDFEASDQLAEAVNQILDDAPRLERIRHVNLQKMVKTSWQNVAIAHVNLFELLVDEKRDMMYSMPPLNLDHMFRMSTERAFVQFADISMPDLNSGYALDDNARALIAMLHHYKLYESQEDLGLIKKYLDFIGYCMQEDGTFLNYVDSDGHFTEQNEQENLEDANGRAVWALGEVVGLAHLLPERIVKPAIELLERASAHALLYYSTRSMAFTIKGLSFMRGKNYQTIVTVLADRLVAMFTHESRGDWQWYESYLTYGNSVIPEALLAAYETTADTRYRDIAYQSFDFLLSRIIVDDEIHVISNKGWAQREQPRSEAKGGEQPIDVAYTIIALDRFYRHTKDEHYKNTIRTAFEWFLGRNHIQQIVYNPVTGGCFDGLEERTVNINQGAESTISYLLARLKMEAYLPEHVS</sequence>
<reference evidence="3 4" key="1">
    <citation type="submission" date="2018-04" db="EMBL/GenBank/DDBJ databases">
        <title>Sphingobacterium sp. M46 Genome.</title>
        <authorList>
            <person name="Cheng J."/>
            <person name="Li Y."/>
        </authorList>
    </citation>
    <scope>NUCLEOTIDE SEQUENCE [LARGE SCALE GENOMIC DNA]</scope>
    <source>
        <strain evidence="3 4">M46</strain>
    </source>
</reference>
<feature type="domain" description="Glycosyl transferase family 1" evidence="1">
    <location>
        <begin position="194"/>
        <end position="358"/>
    </location>
</feature>
<dbReference type="GO" id="GO:0016757">
    <property type="term" value="F:glycosyltransferase activity"/>
    <property type="evidence" value="ECO:0007669"/>
    <property type="project" value="UniProtKB-KW"/>
</dbReference>
<gene>
    <name evidence="3" type="ORF">DCO56_12755</name>
</gene>
<keyword evidence="3" id="KW-0328">Glycosyltransferase</keyword>
<dbReference type="Proteomes" id="UP000250831">
    <property type="component" value="Unassembled WGS sequence"/>
</dbReference>
<organism evidence="3 4">
    <name type="scientific">Sphingobacterium athyrii</name>
    <dbReference type="NCBI Taxonomy" id="2152717"/>
    <lineage>
        <taxon>Bacteria</taxon>
        <taxon>Pseudomonadati</taxon>
        <taxon>Bacteroidota</taxon>
        <taxon>Sphingobacteriia</taxon>
        <taxon>Sphingobacteriales</taxon>
        <taxon>Sphingobacteriaceae</taxon>
        <taxon>Sphingobacterium</taxon>
    </lineage>
</organism>
<dbReference type="InterPro" id="IPR008928">
    <property type="entry name" value="6-hairpin_glycosidase_sf"/>
</dbReference>
<dbReference type="Pfam" id="PF00534">
    <property type="entry name" value="Glycos_transf_1"/>
    <property type="match status" value="1"/>
</dbReference>
<proteinExistence type="predicted"/>
<evidence type="ECO:0000259" key="1">
    <source>
        <dbReference type="Pfam" id="PF00534"/>
    </source>
</evidence>
<dbReference type="GO" id="GO:0005975">
    <property type="term" value="P:carbohydrate metabolic process"/>
    <property type="evidence" value="ECO:0007669"/>
    <property type="project" value="InterPro"/>
</dbReference>
<dbReference type="PANTHER" id="PTHR12526:SF572">
    <property type="entry name" value="BLL5144 PROTEIN"/>
    <property type="match status" value="1"/>
</dbReference>
<dbReference type="AlphaFoldDB" id="A0A363NU15"/>
<dbReference type="EMBL" id="QCXX01000003">
    <property type="protein sequence ID" value="PUV24223.1"/>
    <property type="molecule type" value="Genomic_DNA"/>
</dbReference>
<dbReference type="InterPro" id="IPR028098">
    <property type="entry name" value="Glyco_trans_4-like_N"/>
</dbReference>
<dbReference type="OrthoDB" id="9765330at2"/>
<dbReference type="PANTHER" id="PTHR12526">
    <property type="entry name" value="GLYCOSYLTRANSFERASE"/>
    <property type="match status" value="1"/>
</dbReference>
<evidence type="ECO:0000313" key="4">
    <source>
        <dbReference type="Proteomes" id="UP000250831"/>
    </source>
</evidence>
<dbReference type="SUPFAM" id="SSF53756">
    <property type="entry name" value="UDP-Glycosyltransferase/glycogen phosphorylase"/>
    <property type="match status" value="1"/>
</dbReference>
<comment type="caution">
    <text evidence="3">The sequence shown here is derived from an EMBL/GenBank/DDBJ whole genome shotgun (WGS) entry which is preliminary data.</text>
</comment>
<dbReference type="Pfam" id="PF13439">
    <property type="entry name" value="Glyco_transf_4"/>
    <property type="match status" value="1"/>
</dbReference>
<dbReference type="InterPro" id="IPR001296">
    <property type="entry name" value="Glyco_trans_1"/>
</dbReference>
<evidence type="ECO:0000313" key="3">
    <source>
        <dbReference type="EMBL" id="PUV24223.1"/>
    </source>
</evidence>
<protein>
    <submittedName>
        <fullName evidence="3">Mannosyltransferase</fullName>
    </submittedName>
</protein>
<dbReference type="Gene3D" id="3.40.50.2000">
    <property type="entry name" value="Glycogen Phosphorylase B"/>
    <property type="match status" value="2"/>
</dbReference>